<name>A0ABS4USL8_9ACTN</name>
<dbReference type="InterPro" id="IPR050615">
    <property type="entry name" value="ATP-dep_DNA_Helicase"/>
</dbReference>
<evidence type="ECO:0000256" key="3">
    <source>
        <dbReference type="ARBA" id="ARBA00022806"/>
    </source>
</evidence>
<dbReference type="SUPFAM" id="SSF52540">
    <property type="entry name" value="P-loop containing nucleoside triphosphate hydrolases"/>
    <property type="match status" value="1"/>
</dbReference>
<keyword evidence="3 7" id="KW-0347">Helicase</keyword>
<dbReference type="InterPro" id="IPR014001">
    <property type="entry name" value="Helicase_ATP-bd"/>
</dbReference>
<dbReference type="PANTHER" id="PTHR11274">
    <property type="entry name" value="RAD25/XP-B DNA REPAIR HELICASE"/>
    <property type="match status" value="1"/>
</dbReference>
<keyword evidence="4" id="KW-0067">ATP-binding</keyword>
<dbReference type="EMBL" id="JAGINT010000002">
    <property type="protein sequence ID" value="MBP2354629.1"/>
    <property type="molecule type" value="Genomic_DNA"/>
</dbReference>
<evidence type="ECO:0000256" key="1">
    <source>
        <dbReference type="ARBA" id="ARBA00022741"/>
    </source>
</evidence>
<dbReference type="RefSeq" id="WP_209697409.1">
    <property type="nucleotide sequence ID" value="NZ_BAAAVU010000031.1"/>
</dbReference>
<dbReference type="SMART" id="SM00490">
    <property type="entry name" value="HELICc"/>
    <property type="match status" value="1"/>
</dbReference>
<accession>A0ABS4USL8</accession>
<sequence length="713" mass="77865">MSGLRDHDFAPSYDKSVDDLASDFYLPCMRTSVRYDRIAGYFSSAVFSIAWPALKDFINAGGRMRLICSPVFSSIDAGALRQGYAALSDEELGAALVAELRLLLESERSRKPAQVLAGLIAAEVVDIRLAILTASSTPGDRRLFHDKVGLFTDNLDDTVGFRGSMNETFLGLSADGNLESIDVFPSWVGGRDAQRVTDARIRFEALWRNEIESVDVRSIPEGAAQAIRDASPADWEVLVDEAVAEAAIRAATPTDARPLRDHQIQALATWELHSRRGLLEHATGSGKTYTAVQAIRVVLTEGGSAIVLVPSALLLDQWHRELTYHLGDLSPQILLVGSGNNEWRTDDLLYPWTSAPATGNPPRVVVAMIQTAATDAFLTRVAHNDRLLVVADEAHRLGSSSAQNLLTLAAPWRLGLSATPERAGDPEGTSRLFEFFGGVLPPPYTLQDAIRDRVLTPYNYIPHEVALEAAEQAEYEDLSRRLRREAGRRGNALDDVESNDRLRKLAIARARILKRAAGKVPLAVRVLTEHYQHGQRWLVYCDGLRQLGQIRSALSDAGLDSLEYHSSMSGDRDATLAEMDINGGILVSVRCLDEGVDLPAVSHALILASSRNPREFIQRRGRILRRYPGKSLAFLHDAIVVPAPESDRPAVGGDRLLAGELHRVLEFAHGAANPQALTHIEALCIRHGVPIELDAAQGAAGVEVDSETEDNDD</sequence>
<keyword evidence="2" id="KW-0378">Hydrolase</keyword>
<dbReference type="CDD" id="cd17926">
    <property type="entry name" value="DEXHc_RE"/>
    <property type="match status" value="1"/>
</dbReference>
<dbReference type="Pfam" id="PF04851">
    <property type="entry name" value="ResIII"/>
    <property type="match status" value="1"/>
</dbReference>
<dbReference type="InterPro" id="IPR006935">
    <property type="entry name" value="Helicase/UvrB_N"/>
</dbReference>
<dbReference type="Pfam" id="PF00271">
    <property type="entry name" value="Helicase_C"/>
    <property type="match status" value="1"/>
</dbReference>
<protein>
    <submittedName>
        <fullName evidence="7">Superfamily II DNA or RNA helicase</fullName>
    </submittedName>
</protein>
<feature type="domain" description="Helicase ATP-binding" evidence="5">
    <location>
        <begin position="268"/>
        <end position="438"/>
    </location>
</feature>
<dbReference type="GO" id="GO:0004386">
    <property type="term" value="F:helicase activity"/>
    <property type="evidence" value="ECO:0007669"/>
    <property type="project" value="UniProtKB-KW"/>
</dbReference>
<dbReference type="PROSITE" id="PS51194">
    <property type="entry name" value="HELICASE_CTER"/>
    <property type="match status" value="1"/>
</dbReference>
<reference evidence="7 8" key="1">
    <citation type="submission" date="2021-03" db="EMBL/GenBank/DDBJ databases">
        <title>Sequencing the genomes of 1000 actinobacteria strains.</title>
        <authorList>
            <person name="Klenk H.-P."/>
        </authorList>
    </citation>
    <scope>NUCLEOTIDE SEQUENCE [LARGE SCALE GENOMIC DNA]</scope>
    <source>
        <strain evidence="7 8">DSM 18824</strain>
    </source>
</reference>
<evidence type="ECO:0000313" key="7">
    <source>
        <dbReference type="EMBL" id="MBP2354629.1"/>
    </source>
</evidence>
<evidence type="ECO:0000259" key="5">
    <source>
        <dbReference type="PROSITE" id="PS51192"/>
    </source>
</evidence>
<organism evidence="7 8">
    <name type="scientific">Kribbella aluminosa</name>
    <dbReference type="NCBI Taxonomy" id="416017"/>
    <lineage>
        <taxon>Bacteria</taxon>
        <taxon>Bacillati</taxon>
        <taxon>Actinomycetota</taxon>
        <taxon>Actinomycetes</taxon>
        <taxon>Propionibacteriales</taxon>
        <taxon>Kribbellaceae</taxon>
        <taxon>Kribbella</taxon>
    </lineage>
</organism>
<keyword evidence="8" id="KW-1185">Reference proteome</keyword>
<dbReference type="CDD" id="cd09179">
    <property type="entry name" value="PLDc_N_DEXD_a"/>
    <property type="match status" value="1"/>
</dbReference>
<evidence type="ECO:0000256" key="4">
    <source>
        <dbReference type="ARBA" id="ARBA00022840"/>
    </source>
</evidence>
<evidence type="ECO:0000259" key="6">
    <source>
        <dbReference type="PROSITE" id="PS51194"/>
    </source>
</evidence>
<dbReference type="Gene3D" id="3.40.50.300">
    <property type="entry name" value="P-loop containing nucleotide triphosphate hydrolases"/>
    <property type="match status" value="2"/>
</dbReference>
<dbReference type="PROSITE" id="PS51192">
    <property type="entry name" value="HELICASE_ATP_BIND_1"/>
    <property type="match status" value="1"/>
</dbReference>
<dbReference type="InterPro" id="IPR001650">
    <property type="entry name" value="Helicase_C-like"/>
</dbReference>
<dbReference type="PANTHER" id="PTHR11274:SF0">
    <property type="entry name" value="GENERAL TRANSCRIPTION AND DNA REPAIR FACTOR IIH HELICASE SUBUNIT XPB"/>
    <property type="match status" value="1"/>
</dbReference>
<feature type="domain" description="Helicase C-terminal" evidence="6">
    <location>
        <begin position="519"/>
        <end position="681"/>
    </location>
</feature>
<evidence type="ECO:0000313" key="8">
    <source>
        <dbReference type="Proteomes" id="UP000755585"/>
    </source>
</evidence>
<gene>
    <name evidence="7" type="ORF">JOF29_005739</name>
</gene>
<dbReference type="SMART" id="SM00487">
    <property type="entry name" value="DEXDc"/>
    <property type="match status" value="1"/>
</dbReference>
<dbReference type="Proteomes" id="UP000755585">
    <property type="component" value="Unassembled WGS sequence"/>
</dbReference>
<evidence type="ECO:0000256" key="2">
    <source>
        <dbReference type="ARBA" id="ARBA00022801"/>
    </source>
</evidence>
<comment type="caution">
    <text evidence="7">The sequence shown here is derived from an EMBL/GenBank/DDBJ whole genome shotgun (WGS) entry which is preliminary data.</text>
</comment>
<keyword evidence="1" id="KW-0547">Nucleotide-binding</keyword>
<proteinExistence type="predicted"/>
<dbReference type="InterPro" id="IPR027417">
    <property type="entry name" value="P-loop_NTPase"/>
</dbReference>